<dbReference type="EMBL" id="CM042048">
    <property type="protein sequence ID" value="KAI3757577.1"/>
    <property type="molecule type" value="Genomic_DNA"/>
</dbReference>
<accession>A0ACB9EFH8</accession>
<organism evidence="1 2">
    <name type="scientific">Arctium lappa</name>
    <name type="common">Greater burdock</name>
    <name type="synonym">Lappa major</name>
    <dbReference type="NCBI Taxonomy" id="4217"/>
    <lineage>
        <taxon>Eukaryota</taxon>
        <taxon>Viridiplantae</taxon>
        <taxon>Streptophyta</taxon>
        <taxon>Embryophyta</taxon>
        <taxon>Tracheophyta</taxon>
        <taxon>Spermatophyta</taxon>
        <taxon>Magnoliopsida</taxon>
        <taxon>eudicotyledons</taxon>
        <taxon>Gunneridae</taxon>
        <taxon>Pentapetalae</taxon>
        <taxon>asterids</taxon>
        <taxon>campanulids</taxon>
        <taxon>Asterales</taxon>
        <taxon>Asteraceae</taxon>
        <taxon>Carduoideae</taxon>
        <taxon>Cardueae</taxon>
        <taxon>Arctiinae</taxon>
        <taxon>Arctium</taxon>
    </lineage>
</organism>
<reference evidence="1 2" key="2">
    <citation type="journal article" date="2022" name="Mol. Ecol. Resour.">
        <title>The genomes of chicory, endive, great burdock and yacon provide insights into Asteraceae paleo-polyploidization history and plant inulin production.</title>
        <authorList>
            <person name="Fan W."/>
            <person name="Wang S."/>
            <person name="Wang H."/>
            <person name="Wang A."/>
            <person name="Jiang F."/>
            <person name="Liu H."/>
            <person name="Zhao H."/>
            <person name="Xu D."/>
            <person name="Zhang Y."/>
        </authorList>
    </citation>
    <scope>NUCLEOTIDE SEQUENCE [LARGE SCALE GENOMIC DNA]</scope>
    <source>
        <strain evidence="2">cv. Niubang</strain>
    </source>
</reference>
<comment type="caution">
    <text evidence="1">The sequence shown here is derived from an EMBL/GenBank/DDBJ whole genome shotgun (WGS) entry which is preliminary data.</text>
</comment>
<evidence type="ECO:0000313" key="2">
    <source>
        <dbReference type="Proteomes" id="UP001055879"/>
    </source>
</evidence>
<protein>
    <submittedName>
        <fullName evidence="1">Uncharacterized protein</fullName>
    </submittedName>
</protein>
<reference evidence="2" key="1">
    <citation type="journal article" date="2022" name="Mol. Ecol. Resour.">
        <title>The genomes of chicory, endive, great burdock and yacon provide insights into Asteraceae palaeo-polyploidization history and plant inulin production.</title>
        <authorList>
            <person name="Fan W."/>
            <person name="Wang S."/>
            <person name="Wang H."/>
            <person name="Wang A."/>
            <person name="Jiang F."/>
            <person name="Liu H."/>
            <person name="Zhao H."/>
            <person name="Xu D."/>
            <person name="Zhang Y."/>
        </authorList>
    </citation>
    <scope>NUCLEOTIDE SEQUENCE [LARGE SCALE GENOMIC DNA]</scope>
    <source>
        <strain evidence="2">cv. Niubang</strain>
    </source>
</reference>
<name>A0ACB9EFH8_ARCLA</name>
<proteinExistence type="predicted"/>
<gene>
    <name evidence="1" type="ORF">L6452_05118</name>
</gene>
<dbReference type="Proteomes" id="UP001055879">
    <property type="component" value="Linkage Group LG02"/>
</dbReference>
<evidence type="ECO:0000313" key="1">
    <source>
        <dbReference type="EMBL" id="KAI3757577.1"/>
    </source>
</evidence>
<keyword evidence="2" id="KW-1185">Reference proteome</keyword>
<sequence length="167" mass="17299">MVVSSSHGDLAQKLPVSHLECSGIETREQQPPFSTSLGALSLEPFDVISSIPRTQIPFSTTAGGLSGPAGTPIVIPTSVGLQGLGRSPITTIITPAVNVGGSTSTIVTRTGSLSDPGVIHPEFVSREVLDGTLKAVHSLMREELDALKRLMKGKGPATEPEPLPSTP</sequence>